<comment type="caution">
    <text evidence="3">The sequence shown here is derived from an EMBL/GenBank/DDBJ whole genome shotgun (WGS) entry which is preliminary data.</text>
</comment>
<keyword evidence="4" id="KW-1185">Reference proteome</keyword>
<evidence type="ECO:0000256" key="1">
    <source>
        <dbReference type="ARBA" id="ARBA00010607"/>
    </source>
</evidence>
<sequence length="101" mass="10684">MALTSLSSKSCATFWLFLLLGNVASATLFTLHNNCKYTVWPGTLSGNNPTILDTGLWSPPQLAGQDDSGVEPDVISILLVMANVPPEIVPVASSALVEAFH</sequence>
<protein>
    <submittedName>
        <fullName evidence="3">Uncharacterized protein</fullName>
    </submittedName>
</protein>
<dbReference type="InterPro" id="IPR037176">
    <property type="entry name" value="Osmotin/thaumatin-like_sf"/>
</dbReference>
<dbReference type="AlphaFoldDB" id="A0A444YWM4"/>
<dbReference type="EMBL" id="SDMP01000016">
    <property type="protein sequence ID" value="RYR06335.1"/>
    <property type="molecule type" value="Genomic_DNA"/>
</dbReference>
<feature type="signal peptide" evidence="2">
    <location>
        <begin position="1"/>
        <end position="26"/>
    </location>
</feature>
<comment type="similarity">
    <text evidence="1">Belongs to the thaumatin family.</text>
</comment>
<keyword evidence="2" id="KW-0732">Signal</keyword>
<proteinExistence type="inferred from homology"/>
<gene>
    <name evidence="3" type="ORF">Ahy_B06g086085</name>
</gene>
<feature type="chain" id="PRO_5019099898" evidence="2">
    <location>
        <begin position="27"/>
        <end position="101"/>
    </location>
</feature>
<dbReference type="SUPFAM" id="SSF49870">
    <property type="entry name" value="Osmotin, thaumatin-like protein"/>
    <property type="match status" value="1"/>
</dbReference>
<accession>A0A444YWM4</accession>
<evidence type="ECO:0000313" key="3">
    <source>
        <dbReference type="EMBL" id="RYR06335.1"/>
    </source>
</evidence>
<organism evidence="3 4">
    <name type="scientific">Arachis hypogaea</name>
    <name type="common">Peanut</name>
    <dbReference type="NCBI Taxonomy" id="3818"/>
    <lineage>
        <taxon>Eukaryota</taxon>
        <taxon>Viridiplantae</taxon>
        <taxon>Streptophyta</taxon>
        <taxon>Embryophyta</taxon>
        <taxon>Tracheophyta</taxon>
        <taxon>Spermatophyta</taxon>
        <taxon>Magnoliopsida</taxon>
        <taxon>eudicotyledons</taxon>
        <taxon>Gunneridae</taxon>
        <taxon>Pentapetalae</taxon>
        <taxon>rosids</taxon>
        <taxon>fabids</taxon>
        <taxon>Fabales</taxon>
        <taxon>Fabaceae</taxon>
        <taxon>Papilionoideae</taxon>
        <taxon>50 kb inversion clade</taxon>
        <taxon>dalbergioids sensu lato</taxon>
        <taxon>Dalbergieae</taxon>
        <taxon>Pterocarpus clade</taxon>
        <taxon>Arachis</taxon>
    </lineage>
</organism>
<evidence type="ECO:0000313" key="4">
    <source>
        <dbReference type="Proteomes" id="UP000289738"/>
    </source>
</evidence>
<name>A0A444YWM4_ARAHY</name>
<reference evidence="3 4" key="1">
    <citation type="submission" date="2019-01" db="EMBL/GenBank/DDBJ databases">
        <title>Sequencing of cultivated peanut Arachis hypogaea provides insights into genome evolution and oil improvement.</title>
        <authorList>
            <person name="Chen X."/>
        </authorList>
    </citation>
    <scope>NUCLEOTIDE SEQUENCE [LARGE SCALE GENOMIC DNA]</scope>
    <source>
        <strain evidence="4">cv. Fuhuasheng</strain>
        <tissue evidence="3">Leaves</tissue>
    </source>
</reference>
<evidence type="ECO:0000256" key="2">
    <source>
        <dbReference type="SAM" id="SignalP"/>
    </source>
</evidence>
<dbReference type="Proteomes" id="UP000289738">
    <property type="component" value="Chromosome B06"/>
</dbReference>